<dbReference type="Proteomes" id="UP000076761">
    <property type="component" value="Unassembled WGS sequence"/>
</dbReference>
<reference evidence="1 2" key="1">
    <citation type="journal article" date="2016" name="Mol. Biol. Evol.">
        <title>Comparative Genomics of Early-Diverging Mushroom-Forming Fungi Provides Insights into the Origins of Lignocellulose Decay Capabilities.</title>
        <authorList>
            <person name="Nagy L.G."/>
            <person name="Riley R."/>
            <person name="Tritt A."/>
            <person name="Adam C."/>
            <person name="Daum C."/>
            <person name="Floudas D."/>
            <person name="Sun H."/>
            <person name="Yadav J.S."/>
            <person name="Pangilinan J."/>
            <person name="Larsson K.H."/>
            <person name="Matsuura K."/>
            <person name="Barry K."/>
            <person name="Labutti K."/>
            <person name="Kuo R."/>
            <person name="Ohm R.A."/>
            <person name="Bhattacharya S.S."/>
            <person name="Shirouzu T."/>
            <person name="Yoshinaga Y."/>
            <person name="Martin F.M."/>
            <person name="Grigoriev I.V."/>
            <person name="Hibbett D.S."/>
        </authorList>
    </citation>
    <scope>NUCLEOTIDE SEQUENCE [LARGE SCALE GENOMIC DNA]</scope>
    <source>
        <strain evidence="1 2">HHB14362 ss-1</strain>
    </source>
</reference>
<sequence>MNLGTKLCHSSLYCIVQVHLSFSSRSVYRPGCRTHGTVIYTSLCLFIRQFYLPSNHRLSRTFLSDDEHNVPLREDREDDTTTAIRKLGYSVILIHSASVISCASVFLIVQGEACSQDEIRLQSELVFSQTF</sequence>
<proteinExistence type="predicted"/>
<evidence type="ECO:0000313" key="2">
    <source>
        <dbReference type="Proteomes" id="UP000076761"/>
    </source>
</evidence>
<dbReference type="InParanoid" id="A0A165Q0R1"/>
<evidence type="ECO:0000313" key="1">
    <source>
        <dbReference type="EMBL" id="KZT21757.1"/>
    </source>
</evidence>
<dbReference type="AlphaFoldDB" id="A0A165Q0R1"/>
<name>A0A165Q0R1_9AGAM</name>
<protein>
    <submittedName>
        <fullName evidence="1">Uncharacterized protein</fullName>
    </submittedName>
</protein>
<gene>
    <name evidence="1" type="ORF">NEOLEDRAFT_728493</name>
</gene>
<keyword evidence="2" id="KW-1185">Reference proteome</keyword>
<organism evidence="1 2">
    <name type="scientific">Neolentinus lepideus HHB14362 ss-1</name>
    <dbReference type="NCBI Taxonomy" id="1314782"/>
    <lineage>
        <taxon>Eukaryota</taxon>
        <taxon>Fungi</taxon>
        <taxon>Dikarya</taxon>
        <taxon>Basidiomycota</taxon>
        <taxon>Agaricomycotina</taxon>
        <taxon>Agaricomycetes</taxon>
        <taxon>Gloeophyllales</taxon>
        <taxon>Gloeophyllaceae</taxon>
        <taxon>Neolentinus</taxon>
    </lineage>
</organism>
<dbReference type="EMBL" id="KV425603">
    <property type="protein sequence ID" value="KZT21757.1"/>
    <property type="molecule type" value="Genomic_DNA"/>
</dbReference>
<accession>A0A165Q0R1</accession>